<proteinExistence type="inferred from homology"/>
<evidence type="ECO:0000256" key="2">
    <source>
        <dbReference type="ARBA" id="ARBA00022475"/>
    </source>
</evidence>
<dbReference type="OrthoDB" id="369835at2"/>
<dbReference type="STRING" id="766136.BHF68_01560"/>
<dbReference type="InterPro" id="IPR003660">
    <property type="entry name" value="HAMP_dom"/>
</dbReference>
<dbReference type="GO" id="GO:0005886">
    <property type="term" value="C:plasma membrane"/>
    <property type="evidence" value="ECO:0007669"/>
    <property type="project" value="UniProtKB-SubCell"/>
</dbReference>
<protein>
    <recommendedName>
        <fullName evidence="14">Methyl-accepting transducer domain-containing protein</fullName>
    </recommendedName>
</protein>
<evidence type="ECO:0000256" key="7">
    <source>
        <dbReference type="ARBA" id="ARBA00029447"/>
    </source>
</evidence>
<evidence type="ECO:0000259" key="10">
    <source>
        <dbReference type="PROSITE" id="PS50111"/>
    </source>
</evidence>
<evidence type="ECO:0000256" key="4">
    <source>
        <dbReference type="ARBA" id="ARBA00022989"/>
    </source>
</evidence>
<evidence type="ECO:0000256" key="1">
    <source>
        <dbReference type="ARBA" id="ARBA00004651"/>
    </source>
</evidence>
<accession>A0A1E5G5C8</accession>
<dbReference type="PROSITE" id="PS50111">
    <property type="entry name" value="CHEMOTAXIS_TRANSDUC_2"/>
    <property type="match status" value="1"/>
</dbReference>
<evidence type="ECO:0008006" key="14">
    <source>
        <dbReference type="Google" id="ProtNLM"/>
    </source>
</evidence>
<comment type="caution">
    <text evidence="12">The sequence shown here is derived from an EMBL/GenBank/DDBJ whole genome shotgun (WGS) entry which is preliminary data.</text>
</comment>
<dbReference type="SUPFAM" id="SSF103190">
    <property type="entry name" value="Sensory domain-like"/>
    <property type="match status" value="1"/>
</dbReference>
<evidence type="ECO:0000256" key="8">
    <source>
        <dbReference type="PROSITE-ProRule" id="PRU00284"/>
    </source>
</evidence>
<dbReference type="GO" id="GO:0007165">
    <property type="term" value="P:signal transduction"/>
    <property type="evidence" value="ECO:0007669"/>
    <property type="project" value="UniProtKB-KW"/>
</dbReference>
<dbReference type="InterPro" id="IPR029151">
    <property type="entry name" value="Sensor-like_sf"/>
</dbReference>
<dbReference type="Proteomes" id="UP000094296">
    <property type="component" value="Unassembled WGS sequence"/>
</dbReference>
<dbReference type="Gene3D" id="1.10.287.950">
    <property type="entry name" value="Methyl-accepting chemotaxis protein"/>
    <property type="match status" value="1"/>
</dbReference>
<sequence length="673" mass="73765">MKKLTGLPLNVKLQILVVIAILVSMSLLQATSVYRSTNFTSEIAIETISDKISAFDFFVLKELEYLEQEIFTQRQDDNLFEAIQSGQTALITREANQLFADLQRELGATSLVIRNMNLNAIYNNQIYENNQRDTASIQAVNRVLLDDKEQATTFNMTNLGLEMVTAGIVKSATGQEIAIIEIGRLMYDDYLTDLRDGLGVNYSVFSEAELIVSSINGQGTNVVGQRITDNQIINTVLRQGNEWSGRISGFTDYDIFASFTPVKNIEGTIIGMVMASSSAVPYDENNRADIWFGILFQIAIQVVFFLVMYPIIKYKISPISDMTKVITAAADSDYRAEVAASHKNHPEEIGEMANAIQQMQNNTKKMIKEIINSSETVANSSDDLLQLSENTLASLKEVEGFIHEIQRMSETQTNIANETATSMDEMAHGVNQVAETASSITEDSTAMRKEADNGKIAVSGAVKKMNDIQSSAKQIADATNQLVAGLDKINVFVNTINDISEQTNLLALNASIEAARAGEHGRGFAVVADEVRKLAEESAESTKEINTIVTDIKKVTGVTVESLANNQKETEEGIESIQNVDKAFINILQAINEVAGKIESMSAIAEEMSAGTEEVSASVSELSTISRDANASTSQISDKIQEQVTAIEEVTKSSEKLSQLAHELENEVTKFKI</sequence>
<dbReference type="SMART" id="SM00283">
    <property type="entry name" value="MA"/>
    <property type="match status" value="1"/>
</dbReference>
<comment type="subcellular location">
    <subcellularLocation>
        <location evidence="1">Cell membrane</location>
        <topology evidence="1">Multi-pass membrane protein</topology>
    </subcellularLocation>
</comment>
<reference evidence="12 13" key="1">
    <citation type="submission" date="2016-09" db="EMBL/GenBank/DDBJ databases">
        <title>Draft genome sequence for the type strain of Desulfuribacillus alkaliarsenatis AHT28, an obligately anaerobic, sulfidogenic bacterium isolated from Russian soda lake sediments.</title>
        <authorList>
            <person name="Abin C.A."/>
            <person name="Hollibaugh J.T."/>
        </authorList>
    </citation>
    <scope>NUCLEOTIDE SEQUENCE [LARGE SCALE GENOMIC DNA]</scope>
    <source>
        <strain evidence="12 13">AHT28</strain>
    </source>
</reference>
<feature type="transmembrane region" description="Helical" evidence="9">
    <location>
        <begin position="290"/>
        <end position="312"/>
    </location>
</feature>
<dbReference type="Pfam" id="PF17202">
    <property type="entry name" value="sCache_3_3"/>
    <property type="match status" value="1"/>
</dbReference>
<dbReference type="RefSeq" id="WP_069641883.1">
    <property type="nucleotide sequence ID" value="NZ_MIJE01000001.1"/>
</dbReference>
<dbReference type="Gene3D" id="6.10.340.10">
    <property type="match status" value="1"/>
</dbReference>
<keyword evidence="5 9" id="KW-0472">Membrane</keyword>
<keyword evidence="3 9" id="KW-0812">Transmembrane</keyword>
<keyword evidence="13" id="KW-1185">Reference proteome</keyword>
<dbReference type="CDD" id="cd11386">
    <property type="entry name" value="MCP_signal"/>
    <property type="match status" value="1"/>
</dbReference>
<dbReference type="PROSITE" id="PS50885">
    <property type="entry name" value="HAMP"/>
    <property type="match status" value="1"/>
</dbReference>
<dbReference type="SUPFAM" id="SSF58104">
    <property type="entry name" value="Methyl-accepting chemotaxis protein (MCP) signaling domain"/>
    <property type="match status" value="1"/>
</dbReference>
<name>A0A1E5G5C8_9FIRM</name>
<evidence type="ECO:0000256" key="3">
    <source>
        <dbReference type="ARBA" id="ARBA00022692"/>
    </source>
</evidence>
<evidence type="ECO:0000313" key="12">
    <source>
        <dbReference type="EMBL" id="OEF98391.1"/>
    </source>
</evidence>
<dbReference type="InterPro" id="IPR033463">
    <property type="entry name" value="sCache_3"/>
</dbReference>
<dbReference type="PANTHER" id="PTHR32089:SF112">
    <property type="entry name" value="LYSOZYME-LIKE PROTEIN-RELATED"/>
    <property type="match status" value="1"/>
</dbReference>
<feature type="domain" description="HAMP" evidence="11">
    <location>
        <begin position="313"/>
        <end position="368"/>
    </location>
</feature>
<keyword evidence="6 8" id="KW-0807">Transducer</keyword>
<keyword evidence="4 9" id="KW-1133">Transmembrane helix</keyword>
<dbReference type="PANTHER" id="PTHR32089">
    <property type="entry name" value="METHYL-ACCEPTING CHEMOTAXIS PROTEIN MCPB"/>
    <property type="match status" value="1"/>
</dbReference>
<comment type="similarity">
    <text evidence="7">Belongs to the methyl-accepting chemotaxis (MCP) protein family.</text>
</comment>
<evidence type="ECO:0000313" key="13">
    <source>
        <dbReference type="Proteomes" id="UP000094296"/>
    </source>
</evidence>
<gene>
    <name evidence="12" type="ORF">BHF68_01560</name>
</gene>
<organism evidence="12 13">
    <name type="scientific">Desulfuribacillus alkaliarsenatis</name>
    <dbReference type="NCBI Taxonomy" id="766136"/>
    <lineage>
        <taxon>Bacteria</taxon>
        <taxon>Bacillati</taxon>
        <taxon>Bacillota</taxon>
        <taxon>Desulfuribacillia</taxon>
        <taxon>Desulfuribacillales</taxon>
        <taxon>Desulfuribacillaceae</taxon>
        <taxon>Desulfuribacillus</taxon>
    </lineage>
</organism>
<evidence type="ECO:0000259" key="11">
    <source>
        <dbReference type="PROSITE" id="PS50885"/>
    </source>
</evidence>
<evidence type="ECO:0000256" key="6">
    <source>
        <dbReference type="ARBA" id="ARBA00023224"/>
    </source>
</evidence>
<dbReference type="AlphaFoldDB" id="A0A1E5G5C8"/>
<dbReference type="InterPro" id="IPR004089">
    <property type="entry name" value="MCPsignal_dom"/>
</dbReference>
<evidence type="ECO:0000256" key="5">
    <source>
        <dbReference type="ARBA" id="ARBA00023136"/>
    </source>
</evidence>
<evidence type="ECO:0000256" key="9">
    <source>
        <dbReference type="SAM" id="Phobius"/>
    </source>
</evidence>
<feature type="domain" description="Methyl-accepting transducer" evidence="10">
    <location>
        <begin position="387"/>
        <end position="623"/>
    </location>
</feature>
<keyword evidence="2" id="KW-1003">Cell membrane</keyword>
<dbReference type="Pfam" id="PF00015">
    <property type="entry name" value="MCPsignal"/>
    <property type="match status" value="1"/>
</dbReference>
<dbReference type="EMBL" id="MIJE01000001">
    <property type="protein sequence ID" value="OEF98391.1"/>
    <property type="molecule type" value="Genomic_DNA"/>
</dbReference>